<sequence length="288" mass="30741">MLLFNKFATTTTTVWPLRRVAAVQGKTVVITGASQGIGRAVALKLAALGASVVVVARSEDKLEELVAEIRETGGEARAIACDCSDPAAVEAADLGAAAPWMVVHCAGAGRFRFLTEAEATDIKFCLDAPFLAAAHLTRKLLPGMLERGGRLVFVQSPCGICPIAGATSYSCARWALQGLFESLDADCAGSKLKPQIVVLGETHSNYFSNNPGSRDRIPPLSRLLTGAALSVDEAADAVIRAVASGSRIYYAPFVLRATTLFYHFFGPVVRFLLRSTSKVDYRVMMINE</sequence>
<dbReference type="Pfam" id="PF00106">
    <property type="entry name" value="adh_short"/>
    <property type="match status" value="1"/>
</dbReference>
<gene>
    <name evidence="4" type="ORF">CTAYLR_000524</name>
</gene>
<comment type="caution">
    <text evidence="4">The sequence shown here is derived from an EMBL/GenBank/DDBJ whole genome shotgun (WGS) entry which is preliminary data.</text>
</comment>
<dbReference type="InterPro" id="IPR002347">
    <property type="entry name" value="SDR_fam"/>
</dbReference>
<dbReference type="Gene3D" id="3.40.50.720">
    <property type="entry name" value="NAD(P)-binding Rossmann-like Domain"/>
    <property type="match status" value="1"/>
</dbReference>
<dbReference type="SUPFAM" id="SSF51735">
    <property type="entry name" value="NAD(P)-binding Rossmann-fold domains"/>
    <property type="match status" value="1"/>
</dbReference>
<dbReference type="EMBL" id="JAQMWT010000309">
    <property type="protein sequence ID" value="KAJ8605848.1"/>
    <property type="molecule type" value="Genomic_DNA"/>
</dbReference>
<proteinExistence type="inferred from homology"/>
<dbReference type="InterPro" id="IPR057326">
    <property type="entry name" value="KR_dom"/>
</dbReference>
<protein>
    <recommendedName>
        <fullName evidence="3">Ketoreductase domain-containing protein</fullName>
    </recommendedName>
</protein>
<dbReference type="GO" id="GO:0016491">
    <property type="term" value="F:oxidoreductase activity"/>
    <property type="evidence" value="ECO:0007669"/>
    <property type="project" value="UniProtKB-KW"/>
</dbReference>
<dbReference type="SMART" id="SM00822">
    <property type="entry name" value="PKS_KR"/>
    <property type="match status" value="1"/>
</dbReference>
<feature type="domain" description="Ketoreductase" evidence="3">
    <location>
        <begin position="26"/>
        <end position="202"/>
    </location>
</feature>
<reference evidence="4" key="1">
    <citation type="submission" date="2023-01" db="EMBL/GenBank/DDBJ databases">
        <title>Metagenome sequencing of chrysophaentin producing Chrysophaeum taylorii.</title>
        <authorList>
            <person name="Davison J."/>
            <person name="Bewley C."/>
        </authorList>
    </citation>
    <scope>NUCLEOTIDE SEQUENCE</scope>
    <source>
        <strain evidence="4">NIES-1699</strain>
    </source>
</reference>
<evidence type="ECO:0000256" key="1">
    <source>
        <dbReference type="ARBA" id="ARBA00006484"/>
    </source>
</evidence>
<dbReference type="PANTHER" id="PTHR44196:SF1">
    <property type="entry name" value="DEHYDROGENASE_REDUCTASE SDR FAMILY MEMBER 7B"/>
    <property type="match status" value="1"/>
</dbReference>
<dbReference type="GO" id="GO:0016020">
    <property type="term" value="C:membrane"/>
    <property type="evidence" value="ECO:0007669"/>
    <property type="project" value="TreeGrafter"/>
</dbReference>
<keyword evidence="2" id="KW-0560">Oxidoreductase</keyword>
<comment type="similarity">
    <text evidence="1">Belongs to the short-chain dehydrogenases/reductases (SDR) family.</text>
</comment>
<evidence type="ECO:0000313" key="4">
    <source>
        <dbReference type="EMBL" id="KAJ8605848.1"/>
    </source>
</evidence>
<accession>A0AAD7UIS0</accession>
<keyword evidence="5" id="KW-1185">Reference proteome</keyword>
<organism evidence="4 5">
    <name type="scientific">Chrysophaeum taylorii</name>
    <dbReference type="NCBI Taxonomy" id="2483200"/>
    <lineage>
        <taxon>Eukaryota</taxon>
        <taxon>Sar</taxon>
        <taxon>Stramenopiles</taxon>
        <taxon>Ochrophyta</taxon>
        <taxon>Pelagophyceae</taxon>
        <taxon>Pelagomonadales</taxon>
        <taxon>Pelagomonadaceae</taxon>
        <taxon>Chrysophaeum</taxon>
    </lineage>
</organism>
<dbReference type="AlphaFoldDB" id="A0AAD7UIS0"/>
<dbReference type="PANTHER" id="PTHR44196">
    <property type="entry name" value="DEHYDROGENASE/REDUCTASE SDR FAMILY MEMBER 7B"/>
    <property type="match status" value="1"/>
</dbReference>
<dbReference type="Proteomes" id="UP001230188">
    <property type="component" value="Unassembled WGS sequence"/>
</dbReference>
<name>A0AAD7UIS0_9STRA</name>
<evidence type="ECO:0000259" key="3">
    <source>
        <dbReference type="SMART" id="SM00822"/>
    </source>
</evidence>
<evidence type="ECO:0000256" key="2">
    <source>
        <dbReference type="ARBA" id="ARBA00023002"/>
    </source>
</evidence>
<dbReference type="PRINTS" id="PR00081">
    <property type="entry name" value="GDHRDH"/>
</dbReference>
<dbReference type="InterPro" id="IPR036291">
    <property type="entry name" value="NAD(P)-bd_dom_sf"/>
</dbReference>
<evidence type="ECO:0000313" key="5">
    <source>
        <dbReference type="Proteomes" id="UP001230188"/>
    </source>
</evidence>